<protein>
    <submittedName>
        <fullName evidence="6">Aminotransferase</fullName>
    </submittedName>
</protein>
<proteinExistence type="predicted"/>
<evidence type="ECO:0000256" key="4">
    <source>
        <dbReference type="ARBA" id="ARBA00022898"/>
    </source>
</evidence>
<evidence type="ECO:0000256" key="1">
    <source>
        <dbReference type="ARBA" id="ARBA00001933"/>
    </source>
</evidence>
<sequence>MSDTLAFTSGSRLAEWTHGVQPSVLHQAGLAAQRSDSISFALGMPAPELFPAEAYTQALTRVLGVRQVTEYGLPSSALTAQIARMMQARGCPCGEERIFVTAGAQQGLSLIASLFLERGRQIMVEEYSYGGILQVAAPWQPDVLTVPIDAESGLDVEALEQQLQAGARPAFIYTIPLGHNPVGVSLSLEKRHRLVELARTYQVPIIEDDAYGFLSYTDEHLPPLHSLDDEWVFYVGSFSKILAPGLRVGWVVMPARFQHLLGAAKNAQDLQTSNITQYALASYLEHTSFDDYLTRLRTTYRERRDSMLASLRDHFPAGARWHPPTTGIFVWIELPAEYNITELARRAPLEEGVALIPGQAFIVTQPQVYQERHIRLNFSHPNSAKIREGIQRLGNLIQRM</sequence>
<name>A0A401ZKM1_9CHLR</name>
<dbReference type="Proteomes" id="UP000287224">
    <property type="component" value="Unassembled WGS sequence"/>
</dbReference>
<evidence type="ECO:0000256" key="2">
    <source>
        <dbReference type="ARBA" id="ARBA00022576"/>
    </source>
</evidence>
<dbReference type="RefSeq" id="WP_160146061.1">
    <property type="nucleotide sequence ID" value="NZ_BIFQ01000001.1"/>
</dbReference>
<dbReference type="Pfam" id="PF00155">
    <property type="entry name" value="Aminotran_1_2"/>
    <property type="match status" value="1"/>
</dbReference>
<organism evidence="6 7">
    <name type="scientific">Dictyobacter aurantiacus</name>
    <dbReference type="NCBI Taxonomy" id="1936993"/>
    <lineage>
        <taxon>Bacteria</taxon>
        <taxon>Bacillati</taxon>
        <taxon>Chloroflexota</taxon>
        <taxon>Ktedonobacteria</taxon>
        <taxon>Ktedonobacterales</taxon>
        <taxon>Dictyobacteraceae</taxon>
        <taxon>Dictyobacter</taxon>
    </lineage>
</organism>
<comment type="cofactor">
    <cofactor evidence="1">
        <name>pyridoxal 5'-phosphate</name>
        <dbReference type="ChEBI" id="CHEBI:597326"/>
    </cofactor>
</comment>
<dbReference type="CDD" id="cd00609">
    <property type="entry name" value="AAT_like"/>
    <property type="match status" value="1"/>
</dbReference>
<evidence type="ECO:0000256" key="3">
    <source>
        <dbReference type="ARBA" id="ARBA00022679"/>
    </source>
</evidence>
<dbReference type="InterPro" id="IPR050859">
    <property type="entry name" value="Class-I_PLP-dep_aminotransf"/>
</dbReference>
<dbReference type="InterPro" id="IPR015422">
    <property type="entry name" value="PyrdxlP-dep_Trfase_small"/>
</dbReference>
<dbReference type="Gene3D" id="3.90.1150.10">
    <property type="entry name" value="Aspartate Aminotransferase, domain 1"/>
    <property type="match status" value="1"/>
</dbReference>
<dbReference type="AlphaFoldDB" id="A0A401ZKM1"/>
<evidence type="ECO:0000313" key="7">
    <source>
        <dbReference type="Proteomes" id="UP000287224"/>
    </source>
</evidence>
<dbReference type="PANTHER" id="PTHR42790">
    <property type="entry name" value="AMINOTRANSFERASE"/>
    <property type="match status" value="1"/>
</dbReference>
<keyword evidence="4" id="KW-0663">Pyridoxal phosphate</keyword>
<dbReference type="PANTHER" id="PTHR42790:SF19">
    <property type="entry name" value="KYNURENINE_ALPHA-AMINOADIPATE AMINOTRANSFERASE, MITOCHONDRIAL"/>
    <property type="match status" value="1"/>
</dbReference>
<dbReference type="Gene3D" id="3.40.640.10">
    <property type="entry name" value="Type I PLP-dependent aspartate aminotransferase-like (Major domain)"/>
    <property type="match status" value="1"/>
</dbReference>
<evidence type="ECO:0000313" key="6">
    <source>
        <dbReference type="EMBL" id="GCE07378.1"/>
    </source>
</evidence>
<comment type="caution">
    <text evidence="6">The sequence shown here is derived from an EMBL/GenBank/DDBJ whole genome shotgun (WGS) entry which is preliminary data.</text>
</comment>
<keyword evidence="7" id="KW-1185">Reference proteome</keyword>
<dbReference type="SUPFAM" id="SSF53383">
    <property type="entry name" value="PLP-dependent transferases"/>
    <property type="match status" value="1"/>
</dbReference>
<keyword evidence="2 6" id="KW-0032">Aminotransferase</keyword>
<feature type="domain" description="Aminotransferase class I/classII large" evidence="5">
    <location>
        <begin position="55"/>
        <end position="393"/>
    </location>
</feature>
<dbReference type="GO" id="GO:1901605">
    <property type="term" value="P:alpha-amino acid metabolic process"/>
    <property type="evidence" value="ECO:0007669"/>
    <property type="project" value="TreeGrafter"/>
</dbReference>
<reference evidence="7" key="1">
    <citation type="submission" date="2018-12" db="EMBL/GenBank/DDBJ databases">
        <title>Tengunoibacter tsumagoiensis gen. nov., sp. nov., Dictyobacter kobayashii sp. nov., D. alpinus sp. nov., and D. joshuensis sp. nov. and description of Dictyobacteraceae fam. nov. within the order Ktedonobacterales isolated from Tengu-no-mugimeshi.</title>
        <authorList>
            <person name="Wang C.M."/>
            <person name="Zheng Y."/>
            <person name="Sakai Y."/>
            <person name="Toyoda A."/>
            <person name="Minakuchi Y."/>
            <person name="Abe K."/>
            <person name="Yokota A."/>
            <person name="Yabe S."/>
        </authorList>
    </citation>
    <scope>NUCLEOTIDE SEQUENCE [LARGE SCALE GENOMIC DNA]</scope>
    <source>
        <strain evidence="7">S-27</strain>
    </source>
</reference>
<dbReference type="InterPro" id="IPR015421">
    <property type="entry name" value="PyrdxlP-dep_Trfase_major"/>
</dbReference>
<dbReference type="InterPro" id="IPR004839">
    <property type="entry name" value="Aminotransferase_I/II_large"/>
</dbReference>
<dbReference type="GO" id="GO:0008483">
    <property type="term" value="F:transaminase activity"/>
    <property type="evidence" value="ECO:0007669"/>
    <property type="project" value="UniProtKB-KW"/>
</dbReference>
<dbReference type="InterPro" id="IPR015424">
    <property type="entry name" value="PyrdxlP-dep_Trfase"/>
</dbReference>
<dbReference type="EMBL" id="BIFQ01000001">
    <property type="protein sequence ID" value="GCE07378.1"/>
    <property type="molecule type" value="Genomic_DNA"/>
</dbReference>
<dbReference type="GO" id="GO:0030170">
    <property type="term" value="F:pyridoxal phosphate binding"/>
    <property type="evidence" value="ECO:0007669"/>
    <property type="project" value="InterPro"/>
</dbReference>
<keyword evidence="3 6" id="KW-0808">Transferase</keyword>
<gene>
    <name evidence="6" type="ORF">KDAU_47070</name>
</gene>
<accession>A0A401ZKM1</accession>
<evidence type="ECO:0000259" key="5">
    <source>
        <dbReference type="Pfam" id="PF00155"/>
    </source>
</evidence>
<dbReference type="OrthoDB" id="9802328at2"/>